<dbReference type="InterPro" id="IPR043502">
    <property type="entry name" value="DNA/RNA_pol_sf"/>
</dbReference>
<dbReference type="PANTHER" id="PTHR37984">
    <property type="entry name" value="PROTEIN CBG26694"/>
    <property type="match status" value="1"/>
</dbReference>
<comment type="caution">
    <text evidence="3">The sequence shown here is derived from an EMBL/GenBank/DDBJ whole genome shotgun (WGS) entry which is preliminary data.</text>
</comment>
<sequence length="262" mass="29624">MRINKLCANAHKCVFGAEEIPFLGCFIGKRGLRADPAKVKAIVYWPVPKSQKDLRKWLGLSNCLHKYSENYADMARPLSNLLKKDVEWCWHAEHEDAFQAVKASLLHAPILAFPDPDRPFSVVCDASDFAFGSALLQTDDEGRERVIACEISPAESCRKNYPVHDKELLAMKYALVKFRVHLLGSKPFVIDTDHASLGTATQSPHLSQRMSRWLSFFAEYNFEVKYKQGEQNALADALSRRPDYELAHVTTLSSSIIDLIIQ</sequence>
<keyword evidence="1" id="KW-0511">Multifunctional enzyme</keyword>
<dbReference type="Pfam" id="PF17919">
    <property type="entry name" value="RT_RNaseH_2"/>
    <property type="match status" value="1"/>
</dbReference>
<dbReference type="Gene3D" id="3.30.70.270">
    <property type="match status" value="1"/>
</dbReference>
<reference evidence="3" key="1">
    <citation type="submission" date="2022-12" db="EMBL/GenBank/DDBJ databases">
        <authorList>
            <person name="Webb A."/>
        </authorList>
    </citation>
    <scope>NUCLEOTIDE SEQUENCE</scope>
    <source>
        <strain evidence="3">Pf2</strain>
    </source>
</reference>
<proteinExistence type="predicted"/>
<gene>
    <name evidence="3" type="ORF">PFR002_LOCUS4018</name>
</gene>
<dbReference type="InterPro" id="IPR043128">
    <property type="entry name" value="Rev_trsase/Diguanyl_cyclase"/>
</dbReference>
<accession>A0AAV0TEC1</accession>
<dbReference type="FunFam" id="3.30.70.270:FF:000026">
    <property type="entry name" value="Transposon Ty3-G Gag-Pol polyprotein"/>
    <property type="match status" value="1"/>
</dbReference>
<name>A0AAV0TEC1_9STRA</name>
<evidence type="ECO:0000256" key="1">
    <source>
        <dbReference type="ARBA" id="ARBA00023268"/>
    </source>
</evidence>
<dbReference type="SUPFAM" id="SSF56672">
    <property type="entry name" value="DNA/RNA polymerases"/>
    <property type="match status" value="1"/>
</dbReference>
<evidence type="ECO:0000313" key="3">
    <source>
        <dbReference type="EMBL" id="CAI5720554.1"/>
    </source>
</evidence>
<dbReference type="InterPro" id="IPR050951">
    <property type="entry name" value="Retrovirus_Pol_polyprotein"/>
</dbReference>
<dbReference type="PANTHER" id="PTHR37984:SF5">
    <property type="entry name" value="PROTEIN NYNRIN-LIKE"/>
    <property type="match status" value="1"/>
</dbReference>
<evidence type="ECO:0000259" key="2">
    <source>
        <dbReference type="Pfam" id="PF17919"/>
    </source>
</evidence>
<dbReference type="GO" id="GO:0003824">
    <property type="term" value="F:catalytic activity"/>
    <property type="evidence" value="ECO:0007669"/>
    <property type="project" value="UniProtKB-KW"/>
</dbReference>
<dbReference type="Proteomes" id="UP001159659">
    <property type="component" value="Unassembled WGS sequence"/>
</dbReference>
<feature type="domain" description="Reverse transcriptase/retrotransposon-derived protein RNase H-like" evidence="2">
    <location>
        <begin position="90"/>
        <end position="189"/>
    </location>
</feature>
<dbReference type="CDD" id="cd09274">
    <property type="entry name" value="RNase_HI_RT_Ty3"/>
    <property type="match status" value="1"/>
</dbReference>
<dbReference type="InterPro" id="IPR041577">
    <property type="entry name" value="RT_RNaseH_2"/>
</dbReference>
<dbReference type="AlphaFoldDB" id="A0AAV0TEC1"/>
<protein>
    <recommendedName>
        <fullName evidence="2">Reverse transcriptase/retrotransposon-derived protein RNase H-like domain-containing protein</fullName>
    </recommendedName>
</protein>
<evidence type="ECO:0000313" key="4">
    <source>
        <dbReference type="Proteomes" id="UP001159659"/>
    </source>
</evidence>
<dbReference type="EMBL" id="CANTFK010000633">
    <property type="protein sequence ID" value="CAI5720554.1"/>
    <property type="molecule type" value="Genomic_DNA"/>
</dbReference>
<organism evidence="3 4">
    <name type="scientific">Peronospora farinosa</name>
    <dbReference type="NCBI Taxonomy" id="134698"/>
    <lineage>
        <taxon>Eukaryota</taxon>
        <taxon>Sar</taxon>
        <taxon>Stramenopiles</taxon>
        <taxon>Oomycota</taxon>
        <taxon>Peronosporomycetes</taxon>
        <taxon>Peronosporales</taxon>
        <taxon>Peronosporaceae</taxon>
        <taxon>Peronospora</taxon>
    </lineage>
</organism>